<organism evidence="1 2">
    <name type="scientific">Marivibrio halodurans</name>
    <dbReference type="NCBI Taxonomy" id="2039722"/>
    <lineage>
        <taxon>Bacteria</taxon>
        <taxon>Pseudomonadati</taxon>
        <taxon>Pseudomonadota</taxon>
        <taxon>Alphaproteobacteria</taxon>
        <taxon>Rhodospirillales</taxon>
        <taxon>Rhodospirillaceae</taxon>
        <taxon>Marivibrio</taxon>
    </lineage>
</organism>
<dbReference type="RefSeq" id="WP_210680180.1">
    <property type="nucleotide sequence ID" value="NZ_JAGMWN010000001.1"/>
</dbReference>
<proteinExistence type="predicted"/>
<dbReference type="Proteomes" id="UP000672602">
    <property type="component" value="Unassembled WGS sequence"/>
</dbReference>
<evidence type="ECO:0000313" key="1">
    <source>
        <dbReference type="EMBL" id="MBP5855601.1"/>
    </source>
</evidence>
<dbReference type="AlphaFoldDB" id="A0A8J7UZE7"/>
<dbReference type="EMBL" id="JAGMWN010000001">
    <property type="protein sequence ID" value="MBP5855601.1"/>
    <property type="molecule type" value="Genomic_DNA"/>
</dbReference>
<gene>
    <name evidence="1" type="ORF">KAJ83_01160</name>
</gene>
<keyword evidence="2" id="KW-1185">Reference proteome</keyword>
<reference evidence="1" key="1">
    <citation type="submission" date="2021-04" db="EMBL/GenBank/DDBJ databases">
        <authorList>
            <person name="Zhang D.-C."/>
        </authorList>
    </citation>
    <scope>NUCLEOTIDE SEQUENCE</scope>
    <source>
        <strain evidence="1">CGMCC 1.15697</strain>
    </source>
</reference>
<name>A0A8J7UZE7_9PROT</name>
<protein>
    <submittedName>
        <fullName evidence="1">Uncharacterized protein</fullName>
    </submittedName>
</protein>
<evidence type="ECO:0000313" key="2">
    <source>
        <dbReference type="Proteomes" id="UP000672602"/>
    </source>
</evidence>
<sequence>MEIDRKNPPRRFTVGREGGITIADCAAIALSPDEQVTFTTPAGGEYDVARKAWGFYATPSLNGRLPAHGLRPALCVNAVGRLYLLLREDGREGAFEAYLEAEGMRVLVWLDDPEAATRLAASLG</sequence>
<accession>A0A8J7UZE7</accession>
<comment type="caution">
    <text evidence="1">The sequence shown here is derived from an EMBL/GenBank/DDBJ whole genome shotgun (WGS) entry which is preliminary data.</text>
</comment>